<dbReference type="EMBL" id="CP136336">
    <property type="protein sequence ID" value="WOB06998.1"/>
    <property type="molecule type" value="Genomic_DNA"/>
</dbReference>
<feature type="transmembrane region" description="Helical" evidence="7">
    <location>
        <begin position="290"/>
        <end position="313"/>
    </location>
</feature>
<keyword evidence="6 7" id="KW-0472">Membrane</keyword>
<dbReference type="CDD" id="cd13127">
    <property type="entry name" value="MATE_tuaB_like"/>
    <property type="match status" value="1"/>
</dbReference>
<feature type="transmembrane region" description="Helical" evidence="7">
    <location>
        <begin position="108"/>
        <end position="127"/>
    </location>
</feature>
<dbReference type="PANTHER" id="PTHR30250">
    <property type="entry name" value="PST FAMILY PREDICTED COLANIC ACID TRANSPORTER"/>
    <property type="match status" value="1"/>
</dbReference>
<accession>A0ABZ0CQ95</accession>
<dbReference type="InterPro" id="IPR050833">
    <property type="entry name" value="Poly_Biosynth_Transport"/>
</dbReference>
<evidence type="ECO:0000256" key="2">
    <source>
        <dbReference type="ARBA" id="ARBA00007430"/>
    </source>
</evidence>
<keyword evidence="3" id="KW-1003">Cell membrane</keyword>
<feature type="transmembrane region" description="Helical" evidence="7">
    <location>
        <begin position="139"/>
        <end position="159"/>
    </location>
</feature>
<reference evidence="8 9" key="1">
    <citation type="submission" date="2023-10" db="EMBL/GenBank/DDBJ databases">
        <title>Bacteria for the degradation of biodegradable plastic PBAT(Polybutylene adipate terephthalate).</title>
        <authorList>
            <person name="Weon H.-Y."/>
            <person name="Yeon J."/>
        </authorList>
    </citation>
    <scope>NUCLEOTIDE SEQUENCE [LARGE SCALE GENOMIC DNA]</scope>
    <source>
        <strain evidence="8 9">SBD 7-3</strain>
    </source>
</reference>
<evidence type="ECO:0000256" key="5">
    <source>
        <dbReference type="ARBA" id="ARBA00022989"/>
    </source>
</evidence>
<evidence type="ECO:0000313" key="9">
    <source>
        <dbReference type="Proteomes" id="UP001303946"/>
    </source>
</evidence>
<dbReference type="RefSeq" id="WP_316699664.1">
    <property type="nucleotide sequence ID" value="NZ_CP136336.1"/>
</dbReference>
<feature type="transmembrane region" description="Helical" evidence="7">
    <location>
        <begin position="12"/>
        <end position="31"/>
    </location>
</feature>
<evidence type="ECO:0000256" key="3">
    <source>
        <dbReference type="ARBA" id="ARBA00022475"/>
    </source>
</evidence>
<evidence type="ECO:0000313" key="8">
    <source>
        <dbReference type="EMBL" id="WOB06998.1"/>
    </source>
</evidence>
<keyword evidence="4 7" id="KW-0812">Transmembrane</keyword>
<dbReference type="Pfam" id="PF13440">
    <property type="entry name" value="Polysacc_synt_3"/>
    <property type="match status" value="1"/>
</dbReference>
<sequence>MKLASKSAWSILDNLVQQVLSFIIFAVLARWLTPHEFGLLAIAHLMVLFTRMSLLDSLAMPVVRTPGADDRQFDWLFTVCTVVSLGVAALMVLLSWPMARFFEAPDLTLVLAGMSLSVVLFGLGRAHDARLLRDGNFRVMAIRSLCSVTAGGAVALWLAARGAGAMALVAQQVVMGVVALAVALIAEWRHWRPRWHWSAELFREHRGEARRIGLNACVNYANSNGDAALVSVLLGPAATGLYNLAKRVLSAGYLVVASSLSRVGVSLFVQRQGDPVALAQAYRRMLGWTLLLLAPMYALVSLVAEPLVVLAFGERWRESAALFGWLSVAYVAQSAFWLGQNLSFATRQSARVLKLSTLQLAITAALAAGLSRWGMQGIAAGVALGSVAGCVLMQIAVHRQLSISSLSFMRTTLPATLGTASVAALLWGLPHAGLDAERMQTLLTSQKEFLTSWQKQ</sequence>
<comment type="subcellular location">
    <subcellularLocation>
        <location evidence="1">Cell membrane</location>
        <topology evidence="1">Multi-pass membrane protein</topology>
    </subcellularLocation>
</comment>
<protein>
    <submittedName>
        <fullName evidence="8">Lipopolysaccharide biosynthesis protein</fullName>
    </submittedName>
</protein>
<feature type="transmembrane region" description="Helical" evidence="7">
    <location>
        <begin position="408"/>
        <end position="429"/>
    </location>
</feature>
<feature type="transmembrane region" description="Helical" evidence="7">
    <location>
        <begin position="377"/>
        <end position="396"/>
    </location>
</feature>
<proteinExistence type="inferred from homology"/>
<dbReference type="Proteomes" id="UP001303946">
    <property type="component" value="Chromosome"/>
</dbReference>
<evidence type="ECO:0000256" key="7">
    <source>
        <dbReference type="SAM" id="Phobius"/>
    </source>
</evidence>
<gene>
    <name evidence="8" type="ORF">RXV79_18995</name>
</gene>
<name>A0ABZ0CQ95_9BURK</name>
<comment type="similarity">
    <text evidence="2">Belongs to the polysaccharide synthase family.</text>
</comment>
<feature type="transmembrane region" description="Helical" evidence="7">
    <location>
        <begin position="75"/>
        <end position="96"/>
    </location>
</feature>
<feature type="transmembrane region" description="Helical" evidence="7">
    <location>
        <begin position="165"/>
        <end position="186"/>
    </location>
</feature>
<evidence type="ECO:0000256" key="4">
    <source>
        <dbReference type="ARBA" id="ARBA00022692"/>
    </source>
</evidence>
<keyword evidence="9" id="KW-1185">Reference proteome</keyword>
<keyword evidence="5 7" id="KW-1133">Transmembrane helix</keyword>
<evidence type="ECO:0000256" key="1">
    <source>
        <dbReference type="ARBA" id="ARBA00004651"/>
    </source>
</evidence>
<feature type="transmembrane region" description="Helical" evidence="7">
    <location>
        <begin position="319"/>
        <end position="339"/>
    </location>
</feature>
<feature type="transmembrane region" description="Helical" evidence="7">
    <location>
        <begin position="37"/>
        <end position="54"/>
    </location>
</feature>
<evidence type="ECO:0000256" key="6">
    <source>
        <dbReference type="ARBA" id="ARBA00023136"/>
    </source>
</evidence>
<dbReference type="PANTHER" id="PTHR30250:SF10">
    <property type="entry name" value="LIPOPOLYSACCHARIDE BIOSYNTHESIS PROTEIN WZXC"/>
    <property type="match status" value="1"/>
</dbReference>
<organism evidence="8 9">
    <name type="scientific">Piscinibacter gummiphilus</name>
    <dbReference type="NCBI Taxonomy" id="946333"/>
    <lineage>
        <taxon>Bacteria</taxon>
        <taxon>Pseudomonadati</taxon>
        <taxon>Pseudomonadota</taxon>
        <taxon>Betaproteobacteria</taxon>
        <taxon>Burkholderiales</taxon>
        <taxon>Sphaerotilaceae</taxon>
        <taxon>Piscinibacter</taxon>
    </lineage>
</organism>